<proteinExistence type="predicted"/>
<evidence type="ECO:0000313" key="3">
    <source>
        <dbReference type="Proteomes" id="UP000319160"/>
    </source>
</evidence>
<organism evidence="2 3">
    <name type="scientific">Xylaria flabelliformis</name>
    <dbReference type="NCBI Taxonomy" id="2512241"/>
    <lineage>
        <taxon>Eukaryota</taxon>
        <taxon>Fungi</taxon>
        <taxon>Dikarya</taxon>
        <taxon>Ascomycota</taxon>
        <taxon>Pezizomycotina</taxon>
        <taxon>Sordariomycetes</taxon>
        <taxon>Xylariomycetidae</taxon>
        <taxon>Xylariales</taxon>
        <taxon>Xylariaceae</taxon>
        <taxon>Xylaria</taxon>
    </lineage>
</organism>
<name>A0A553HIR1_9PEZI</name>
<dbReference type="AlphaFoldDB" id="A0A553HIR1"/>
<dbReference type="Proteomes" id="UP000319160">
    <property type="component" value="Unassembled WGS sequence"/>
</dbReference>
<sequence>MYPETFHTYQFICVARRSPSKFDGFNNYISVVNTTSLARLPKFSSQLIRLHPIVGTVIAQIQSLLVTVNNCLCLVSVTVTVAVTVTVTSTVTYILCLSVGNVVTGRSPSALARWSLFVPPFRPQPSNEQHQHQHQYRQTRNSIRHPITPDPTRHYTIHNTTYSYRHSDPAPCRHHPAPATNGISAMLKTHTSAPDQI</sequence>
<comment type="caution">
    <text evidence="2">The sequence shown here is derived from an EMBL/GenBank/DDBJ whole genome shotgun (WGS) entry which is preliminary data.</text>
</comment>
<feature type="region of interest" description="Disordered" evidence="1">
    <location>
        <begin position="123"/>
        <end position="155"/>
    </location>
</feature>
<keyword evidence="3" id="KW-1185">Reference proteome</keyword>
<evidence type="ECO:0000256" key="1">
    <source>
        <dbReference type="SAM" id="MobiDB-lite"/>
    </source>
</evidence>
<accession>A0A553HIR1</accession>
<reference evidence="3" key="1">
    <citation type="submission" date="2019-06" db="EMBL/GenBank/DDBJ databases">
        <title>Draft genome sequence of the griseofulvin-producing fungus Xylaria cubensis strain G536.</title>
        <authorList>
            <person name="Mead M.E."/>
            <person name="Raja H.A."/>
            <person name="Steenwyk J.L."/>
            <person name="Knowles S.L."/>
            <person name="Oberlies N.H."/>
            <person name="Rokas A."/>
        </authorList>
    </citation>
    <scope>NUCLEOTIDE SEQUENCE [LARGE SCALE GENOMIC DNA]</scope>
    <source>
        <strain evidence="3">G536</strain>
    </source>
</reference>
<evidence type="ECO:0000313" key="2">
    <source>
        <dbReference type="EMBL" id="TRX87818.1"/>
    </source>
</evidence>
<protein>
    <submittedName>
        <fullName evidence="2">Uncharacterized protein</fullName>
    </submittedName>
</protein>
<gene>
    <name evidence="2" type="ORF">FHL15_011296</name>
</gene>
<dbReference type="EMBL" id="VFLP01000118">
    <property type="protein sequence ID" value="TRX87818.1"/>
    <property type="molecule type" value="Genomic_DNA"/>
</dbReference>